<sequence>MDAETPADVDVLLFTWDHLTDRARKPHQHPRLVDYTGKGFVCLMTWRGANGQRRLSPVAVCTETPAEAAERARVDRVAGDFEAAAAAKAFAAQPRGRSKTAAGAVPLKTAGLTYAPSTHTSAPGLYAHLLGAHRGKARAALARVLGSASALLAARHPHHHALLTAYCPRLGPLLRELLAPGAGREAGQGAAAQGGKKAAKAAGEAGGRLGPFGTLSYAKNYHNRPHIDQADPPLSFILWALAGEGRIEGGAFVLTSLGIQFTPLHGTTLLLATRVVVHGTEPITATSGSAARIGSALWLRRGVVAAWRGFAEGSRRVMAKNRKRRLAECGEAEASEYVLGRMRQDKAGAKALRKLAMSQAPGGAVEGLFRPEGVQEEAGCWGVVAAPGAAEAAAGEAERLQEAETGPKEAGTKKAGPKRARRA</sequence>
<comment type="caution">
    <text evidence="2">The sequence shown here is derived from an EMBL/GenBank/DDBJ whole genome shotgun (WGS) entry which is preliminary data.</text>
</comment>
<keyword evidence="3" id="KW-1185">Reference proteome</keyword>
<proteinExistence type="predicted"/>
<evidence type="ECO:0000313" key="3">
    <source>
        <dbReference type="Proteomes" id="UP000612055"/>
    </source>
</evidence>
<name>A0A836BSV6_9CHLO</name>
<dbReference type="EMBL" id="JAEHOE010000116">
    <property type="protein sequence ID" value="KAG2486178.1"/>
    <property type="molecule type" value="Genomic_DNA"/>
</dbReference>
<evidence type="ECO:0000313" key="2">
    <source>
        <dbReference type="EMBL" id="KAG2486178.1"/>
    </source>
</evidence>
<evidence type="ECO:0000256" key="1">
    <source>
        <dbReference type="SAM" id="MobiDB-lite"/>
    </source>
</evidence>
<dbReference type="AlphaFoldDB" id="A0A836BSV6"/>
<reference evidence="2" key="1">
    <citation type="journal article" date="2020" name="bioRxiv">
        <title>Comparative genomics of Chlamydomonas.</title>
        <authorList>
            <person name="Craig R.J."/>
            <person name="Hasan A.R."/>
            <person name="Ness R.W."/>
            <person name="Keightley P.D."/>
        </authorList>
    </citation>
    <scope>NUCLEOTIDE SEQUENCE</scope>
    <source>
        <strain evidence="2">CCAP 11/70</strain>
    </source>
</reference>
<protein>
    <submittedName>
        <fullName evidence="2">Uncharacterized protein</fullName>
    </submittedName>
</protein>
<gene>
    <name evidence="2" type="ORF">HYH03_015142</name>
</gene>
<feature type="region of interest" description="Disordered" evidence="1">
    <location>
        <begin position="394"/>
        <end position="423"/>
    </location>
</feature>
<organism evidence="2 3">
    <name type="scientific">Edaphochlamys debaryana</name>
    <dbReference type="NCBI Taxonomy" id="47281"/>
    <lineage>
        <taxon>Eukaryota</taxon>
        <taxon>Viridiplantae</taxon>
        <taxon>Chlorophyta</taxon>
        <taxon>core chlorophytes</taxon>
        <taxon>Chlorophyceae</taxon>
        <taxon>CS clade</taxon>
        <taxon>Chlamydomonadales</taxon>
        <taxon>Chlamydomonadales incertae sedis</taxon>
        <taxon>Edaphochlamys</taxon>
    </lineage>
</organism>
<feature type="compositionally biased region" description="Basic and acidic residues" evidence="1">
    <location>
        <begin position="396"/>
        <end position="412"/>
    </location>
</feature>
<accession>A0A836BSV6</accession>
<dbReference type="Proteomes" id="UP000612055">
    <property type="component" value="Unassembled WGS sequence"/>
</dbReference>